<dbReference type="OrthoDB" id="377641at2157"/>
<dbReference type="EMBL" id="CP026309">
    <property type="protein sequence ID" value="AUV81259.1"/>
    <property type="molecule type" value="Genomic_DNA"/>
</dbReference>
<sequence length="130" mass="14718">MPFPFVERDALERELQYSATDFPGTTSESEWNGLLEHALKAASERVEGYVDDQDWRDEDATVPYVVRGVVIRLARQRIAGIREDGISSEDLVSGAGYDYRPPQAVRDEVKDTLEEAGYRTGDEEFWSVSL</sequence>
<name>A0A2I8VJM4_9EURY</name>
<evidence type="ECO:0000313" key="1">
    <source>
        <dbReference type="EMBL" id="AUV81259.1"/>
    </source>
</evidence>
<keyword evidence="2" id="KW-1185">Reference proteome</keyword>
<gene>
    <name evidence="1" type="ORF">C2R22_05940</name>
</gene>
<dbReference type="AlphaFoldDB" id="A0A2I8VJM4"/>
<dbReference type="RefSeq" id="WP_103424947.1">
    <property type="nucleotide sequence ID" value="NZ_CP026309.1"/>
</dbReference>
<proteinExistence type="predicted"/>
<evidence type="ECO:0000313" key="2">
    <source>
        <dbReference type="Proteomes" id="UP000236584"/>
    </source>
</evidence>
<organism evidence="1 2">
    <name type="scientific">Salinigranum rubrum</name>
    <dbReference type="NCBI Taxonomy" id="755307"/>
    <lineage>
        <taxon>Archaea</taxon>
        <taxon>Methanobacteriati</taxon>
        <taxon>Methanobacteriota</taxon>
        <taxon>Stenosarchaea group</taxon>
        <taxon>Halobacteria</taxon>
        <taxon>Halobacteriales</taxon>
        <taxon>Haloferacaceae</taxon>
        <taxon>Salinigranum</taxon>
    </lineage>
</organism>
<dbReference type="GeneID" id="35591612"/>
<dbReference type="KEGG" id="srub:C2R22_05940"/>
<protein>
    <submittedName>
        <fullName evidence="1">Uncharacterized protein</fullName>
    </submittedName>
</protein>
<accession>A0A2I8VJM4</accession>
<reference evidence="1 2" key="1">
    <citation type="submission" date="2018-01" db="EMBL/GenBank/DDBJ databases">
        <title>Complete genome sequence of Salinigranum rubrum GX10T, an extremely halophilic archaeon isolated from a marine solar saltern.</title>
        <authorList>
            <person name="Han S."/>
        </authorList>
    </citation>
    <scope>NUCLEOTIDE SEQUENCE [LARGE SCALE GENOMIC DNA]</scope>
    <source>
        <strain evidence="1 2">GX10</strain>
    </source>
</reference>
<dbReference type="Proteomes" id="UP000236584">
    <property type="component" value="Chromosome"/>
</dbReference>